<keyword evidence="2" id="KW-0812">Transmembrane</keyword>
<gene>
    <name evidence="3" type="ORF">EV693_102282</name>
</gene>
<evidence type="ECO:0000313" key="3">
    <source>
        <dbReference type="EMBL" id="TCP18602.1"/>
    </source>
</evidence>
<organism evidence="3 4">
    <name type="scientific">Nicoletella semolina</name>
    <dbReference type="NCBI Taxonomy" id="271160"/>
    <lineage>
        <taxon>Bacteria</taxon>
        <taxon>Pseudomonadati</taxon>
        <taxon>Pseudomonadota</taxon>
        <taxon>Gammaproteobacteria</taxon>
        <taxon>Pasteurellales</taxon>
        <taxon>Pasteurellaceae</taxon>
        <taxon>Nicoletella</taxon>
    </lineage>
</organism>
<evidence type="ECO:0000313" key="4">
    <source>
        <dbReference type="Proteomes" id="UP000295537"/>
    </source>
</evidence>
<dbReference type="AlphaFoldDB" id="A0A4R2NC68"/>
<dbReference type="Proteomes" id="UP000295537">
    <property type="component" value="Unassembled WGS sequence"/>
</dbReference>
<evidence type="ECO:0000256" key="1">
    <source>
        <dbReference type="SAM" id="Coils"/>
    </source>
</evidence>
<protein>
    <submittedName>
        <fullName evidence="3">Uncharacterized protein</fullName>
    </submittedName>
</protein>
<name>A0A4R2NC68_9PAST</name>
<sequence>MKKWLISLYISPSSIGYVFLIFLQKYWWGVYGVLCLVIISYPLYQSISYSHNIVINQQALDQLEQDIQREEKRLLALNKHYVKNIDQDKNVADLHHTINEIIIRNNAKIEQVQWYVNRNLEVQINVQQKSKLILNLIRDLNQVENLSFKEITIIRLNNHHLVQLDAILVVAD</sequence>
<comment type="caution">
    <text evidence="3">The sequence shown here is derived from an EMBL/GenBank/DDBJ whole genome shotgun (WGS) entry which is preliminary data.</text>
</comment>
<dbReference type="EMBL" id="SLXJ01000002">
    <property type="protein sequence ID" value="TCP18602.1"/>
    <property type="molecule type" value="Genomic_DNA"/>
</dbReference>
<keyword evidence="4" id="KW-1185">Reference proteome</keyword>
<keyword evidence="2" id="KW-1133">Transmembrane helix</keyword>
<dbReference type="OrthoDB" id="5682378at2"/>
<keyword evidence="2" id="KW-0472">Membrane</keyword>
<evidence type="ECO:0000256" key="2">
    <source>
        <dbReference type="SAM" id="Phobius"/>
    </source>
</evidence>
<feature type="transmembrane region" description="Helical" evidence="2">
    <location>
        <begin position="26"/>
        <end position="44"/>
    </location>
</feature>
<keyword evidence="1" id="KW-0175">Coiled coil</keyword>
<accession>A0A4R2NC68</accession>
<reference evidence="3 4" key="1">
    <citation type="submission" date="2019-03" db="EMBL/GenBank/DDBJ databases">
        <title>Genomic Encyclopedia of Type Strains, Phase IV (KMG-IV): sequencing the most valuable type-strain genomes for metagenomic binning, comparative biology and taxonomic classification.</title>
        <authorList>
            <person name="Goeker M."/>
        </authorList>
    </citation>
    <scope>NUCLEOTIDE SEQUENCE [LARGE SCALE GENOMIC DNA]</scope>
    <source>
        <strain evidence="3 4">DSM 16380</strain>
    </source>
</reference>
<proteinExistence type="predicted"/>
<feature type="coiled-coil region" evidence="1">
    <location>
        <begin position="53"/>
        <end position="80"/>
    </location>
</feature>
<dbReference type="RefSeq" id="WP_132500841.1">
    <property type="nucleotide sequence ID" value="NZ_LVXA01000001.1"/>
</dbReference>